<sequence length="144" mass="15796">MREALAMRLELKESRVALLVVKELCIAFENSGVPLVDYVEKVELEVAGCLKSTSGIAAKVNICKPNTDSIGVTDKLISIYVDCQTAQKTLVASIRISSEIVKTCKKSLKELSSANSLRLCWIVGNVEIEGNDTVDTCQRYARKD</sequence>
<dbReference type="AlphaFoldDB" id="T1H432"/>
<evidence type="ECO:0000313" key="1">
    <source>
        <dbReference type="EnsemblMetazoa" id="MESCA011032-PA"/>
    </source>
</evidence>
<dbReference type="Gene3D" id="3.30.420.10">
    <property type="entry name" value="Ribonuclease H-like superfamily/Ribonuclease H"/>
    <property type="match status" value="1"/>
</dbReference>
<keyword evidence="2" id="KW-1185">Reference proteome</keyword>
<dbReference type="GO" id="GO:0003676">
    <property type="term" value="F:nucleic acid binding"/>
    <property type="evidence" value="ECO:0007669"/>
    <property type="project" value="InterPro"/>
</dbReference>
<accession>T1H432</accession>
<name>T1H432_MEGSC</name>
<protein>
    <submittedName>
        <fullName evidence="1">Uncharacterized protein</fullName>
    </submittedName>
</protein>
<dbReference type="EMBL" id="CAQQ02140408">
    <property type="status" value="NOT_ANNOTATED_CDS"/>
    <property type="molecule type" value="Genomic_DNA"/>
</dbReference>
<organism evidence="1 2">
    <name type="scientific">Megaselia scalaris</name>
    <name type="common">Humpbacked fly</name>
    <name type="synonym">Phora scalaris</name>
    <dbReference type="NCBI Taxonomy" id="36166"/>
    <lineage>
        <taxon>Eukaryota</taxon>
        <taxon>Metazoa</taxon>
        <taxon>Ecdysozoa</taxon>
        <taxon>Arthropoda</taxon>
        <taxon>Hexapoda</taxon>
        <taxon>Insecta</taxon>
        <taxon>Pterygota</taxon>
        <taxon>Neoptera</taxon>
        <taxon>Endopterygota</taxon>
        <taxon>Diptera</taxon>
        <taxon>Brachycera</taxon>
        <taxon>Muscomorpha</taxon>
        <taxon>Platypezoidea</taxon>
        <taxon>Phoridae</taxon>
        <taxon>Megaseliini</taxon>
        <taxon>Megaselia</taxon>
    </lineage>
</organism>
<reference evidence="1" key="2">
    <citation type="submission" date="2015-06" db="UniProtKB">
        <authorList>
            <consortium name="EnsemblMetazoa"/>
        </authorList>
    </citation>
    <scope>IDENTIFICATION</scope>
</reference>
<dbReference type="EnsemblMetazoa" id="MESCA011032-RA">
    <property type="protein sequence ID" value="MESCA011032-PA"/>
    <property type="gene ID" value="MESCA011032"/>
</dbReference>
<dbReference type="HOGENOM" id="CLU_1798653_0_0_1"/>
<evidence type="ECO:0000313" key="2">
    <source>
        <dbReference type="Proteomes" id="UP000015102"/>
    </source>
</evidence>
<proteinExistence type="predicted"/>
<dbReference type="Proteomes" id="UP000015102">
    <property type="component" value="Unassembled WGS sequence"/>
</dbReference>
<dbReference type="InterPro" id="IPR036397">
    <property type="entry name" value="RNaseH_sf"/>
</dbReference>
<dbReference type="EMBL" id="CAQQ02140409">
    <property type="status" value="NOT_ANNOTATED_CDS"/>
    <property type="molecule type" value="Genomic_DNA"/>
</dbReference>
<reference evidence="2" key="1">
    <citation type="submission" date="2013-02" db="EMBL/GenBank/DDBJ databases">
        <authorList>
            <person name="Hughes D."/>
        </authorList>
    </citation>
    <scope>NUCLEOTIDE SEQUENCE</scope>
    <source>
        <strain>Durham</strain>
        <strain evidence="2">NC isolate 2 -- Noor lab</strain>
    </source>
</reference>